<reference evidence="3" key="1">
    <citation type="submission" date="2017-01" db="EMBL/GenBank/DDBJ databases">
        <authorList>
            <person name="Varghese N."/>
            <person name="Submissions S."/>
        </authorList>
    </citation>
    <scope>NUCLEOTIDE SEQUENCE [LARGE SCALE GENOMIC DNA]</scope>
    <source>
        <strain evidence="3">LP100</strain>
    </source>
</reference>
<name>A0A1R3XNK2_9BACT</name>
<feature type="compositionally biased region" description="Basic and acidic residues" evidence="1">
    <location>
        <begin position="167"/>
        <end position="242"/>
    </location>
</feature>
<keyword evidence="3" id="KW-1185">Reference proteome</keyword>
<sequence>MRHNERNYDSRDRDYRSGDNENLSNYQSRYQSRGNYYGMPDQDSEYRGVSSQGRNYGGSSSGPGGGYGASSWRSSRDQDDRQSQGMQRNERGSSYGNRERDNYNYGSSRSQSDHYRYGDPNPYMNYQRQGGYERNRDTDWRRESDVDHANRRYARQENSYRQTGHGRRFDQYGQDERYNYAHGPQDGRRSIEDSENLDDRYYDRGEHSRSSSDNDYGRHYGSNYEHRNSNRGMRDEHHESTRMARNSSSGHDESPSRSPRGYGYPSGPDYSANSPISGYGQNVRGHQK</sequence>
<dbReference type="Proteomes" id="UP000187181">
    <property type="component" value="Unassembled WGS sequence"/>
</dbReference>
<evidence type="ECO:0000313" key="2">
    <source>
        <dbReference type="EMBL" id="SIT93509.1"/>
    </source>
</evidence>
<dbReference type="STRING" id="1317125.SAMN05444128_3030"/>
<feature type="compositionally biased region" description="Basic and acidic residues" evidence="1">
    <location>
        <begin position="131"/>
        <end position="150"/>
    </location>
</feature>
<accession>A0A1R3XNK2</accession>
<feature type="region of interest" description="Disordered" evidence="1">
    <location>
        <begin position="1"/>
        <end position="288"/>
    </location>
</feature>
<dbReference type="EMBL" id="FTPP01000003">
    <property type="protein sequence ID" value="SIT93509.1"/>
    <property type="molecule type" value="Genomic_DNA"/>
</dbReference>
<protein>
    <submittedName>
        <fullName evidence="2">Uncharacterized protein</fullName>
    </submittedName>
</protein>
<evidence type="ECO:0000313" key="3">
    <source>
        <dbReference type="Proteomes" id="UP000187181"/>
    </source>
</evidence>
<gene>
    <name evidence="2" type="ORF">SAMN05444128_3030</name>
</gene>
<organism evidence="2 3">
    <name type="scientific">Pontibacter indicus</name>
    <dbReference type="NCBI Taxonomy" id="1317125"/>
    <lineage>
        <taxon>Bacteria</taxon>
        <taxon>Pseudomonadati</taxon>
        <taxon>Bacteroidota</taxon>
        <taxon>Cytophagia</taxon>
        <taxon>Cytophagales</taxon>
        <taxon>Hymenobacteraceae</taxon>
        <taxon>Pontibacter</taxon>
    </lineage>
</organism>
<feature type="compositionally biased region" description="Gly residues" evidence="1">
    <location>
        <begin position="55"/>
        <end position="68"/>
    </location>
</feature>
<proteinExistence type="predicted"/>
<dbReference type="AlphaFoldDB" id="A0A1R3XNK2"/>
<evidence type="ECO:0000256" key="1">
    <source>
        <dbReference type="SAM" id="MobiDB-lite"/>
    </source>
</evidence>
<feature type="compositionally biased region" description="Polar residues" evidence="1">
    <location>
        <begin position="21"/>
        <end position="34"/>
    </location>
</feature>
<feature type="compositionally biased region" description="Basic and acidic residues" evidence="1">
    <location>
        <begin position="1"/>
        <end position="19"/>
    </location>
</feature>
<feature type="compositionally biased region" description="Polar residues" evidence="1">
    <location>
        <begin position="271"/>
        <end position="280"/>
    </location>
</feature>
<dbReference type="RefSeq" id="WP_244554729.1">
    <property type="nucleotide sequence ID" value="NZ_FTPP01000003.1"/>
</dbReference>